<dbReference type="InterPro" id="IPR036875">
    <property type="entry name" value="Znf_CCHC_sf"/>
</dbReference>
<reference evidence="3 4" key="1">
    <citation type="submission" date="2024-02" db="EMBL/GenBank/DDBJ databases">
        <authorList>
            <person name="Vignale AGUSTIN F."/>
            <person name="Sosa J E."/>
            <person name="Modenutti C."/>
        </authorList>
    </citation>
    <scope>NUCLEOTIDE SEQUENCE [LARGE SCALE GENOMIC DNA]</scope>
</reference>
<organism evidence="3 4">
    <name type="scientific">Ilex paraguariensis</name>
    <name type="common">yerba mate</name>
    <dbReference type="NCBI Taxonomy" id="185542"/>
    <lineage>
        <taxon>Eukaryota</taxon>
        <taxon>Viridiplantae</taxon>
        <taxon>Streptophyta</taxon>
        <taxon>Embryophyta</taxon>
        <taxon>Tracheophyta</taxon>
        <taxon>Spermatophyta</taxon>
        <taxon>Magnoliopsida</taxon>
        <taxon>eudicotyledons</taxon>
        <taxon>Gunneridae</taxon>
        <taxon>Pentapetalae</taxon>
        <taxon>asterids</taxon>
        <taxon>campanulids</taxon>
        <taxon>Aquifoliales</taxon>
        <taxon>Aquifoliaceae</taxon>
        <taxon>Ilex</taxon>
    </lineage>
</organism>
<gene>
    <name evidence="3" type="ORF">ILEXP_LOCUS25822</name>
</gene>
<dbReference type="PROSITE" id="PS50158">
    <property type="entry name" value="ZF_CCHC"/>
    <property type="match status" value="2"/>
</dbReference>
<protein>
    <recommendedName>
        <fullName evidence="2">CCHC-type domain-containing protein</fullName>
    </recommendedName>
</protein>
<keyword evidence="1" id="KW-0479">Metal-binding</keyword>
<feature type="domain" description="CCHC-type" evidence="2">
    <location>
        <begin position="48"/>
        <end position="61"/>
    </location>
</feature>
<dbReference type="PANTHER" id="PTHR33680">
    <property type="entry name" value="OS07G0190500 PROTEIN"/>
    <property type="match status" value="1"/>
</dbReference>
<dbReference type="SMART" id="SM00343">
    <property type="entry name" value="ZnF_C2HC"/>
    <property type="match status" value="2"/>
</dbReference>
<dbReference type="PANTHER" id="PTHR33680:SF1">
    <property type="entry name" value="OS05G0489500 PROTEIN"/>
    <property type="match status" value="1"/>
</dbReference>
<dbReference type="EMBL" id="CAUOFW020002970">
    <property type="protein sequence ID" value="CAK9157271.1"/>
    <property type="molecule type" value="Genomic_DNA"/>
</dbReference>
<dbReference type="Gene3D" id="4.10.60.10">
    <property type="entry name" value="Zinc finger, CCHC-type"/>
    <property type="match status" value="2"/>
</dbReference>
<dbReference type="Pfam" id="PF00098">
    <property type="entry name" value="zf-CCHC"/>
    <property type="match status" value="2"/>
</dbReference>
<proteinExistence type="predicted"/>
<evidence type="ECO:0000313" key="4">
    <source>
        <dbReference type="Proteomes" id="UP001642360"/>
    </source>
</evidence>
<keyword evidence="4" id="KW-1185">Reference proteome</keyword>
<dbReference type="AlphaFoldDB" id="A0ABC8SMN9"/>
<feature type="domain" description="CCHC-type" evidence="2">
    <location>
        <begin position="82"/>
        <end position="95"/>
    </location>
</feature>
<name>A0ABC8SMN9_9AQUA</name>
<evidence type="ECO:0000313" key="3">
    <source>
        <dbReference type="EMBL" id="CAK9157271.1"/>
    </source>
</evidence>
<comment type="caution">
    <text evidence="3">The sequence shown here is derived from an EMBL/GenBank/DDBJ whole genome shotgun (WGS) entry which is preliminary data.</text>
</comment>
<dbReference type="InterPro" id="IPR001878">
    <property type="entry name" value="Znf_CCHC"/>
</dbReference>
<evidence type="ECO:0000256" key="1">
    <source>
        <dbReference type="PROSITE-ProRule" id="PRU00047"/>
    </source>
</evidence>
<dbReference type="SUPFAM" id="SSF57756">
    <property type="entry name" value="Retrovirus zinc finger-like domains"/>
    <property type="match status" value="1"/>
</dbReference>
<accession>A0ABC8SMN9</accession>
<sequence>MKGDCGFFKWCNDSTVAANRSHAVTTSKLHQNIHETSHKGYSASGSSCFKCGKDGHWAKDCLMSSSHPPAEMGRISVSSGTCYKCGKPGHWAKDCSSRADERMKSGH</sequence>
<evidence type="ECO:0000259" key="2">
    <source>
        <dbReference type="PROSITE" id="PS50158"/>
    </source>
</evidence>
<dbReference type="GO" id="GO:0008270">
    <property type="term" value="F:zinc ion binding"/>
    <property type="evidence" value="ECO:0007669"/>
    <property type="project" value="UniProtKB-KW"/>
</dbReference>
<dbReference type="Proteomes" id="UP001642360">
    <property type="component" value="Unassembled WGS sequence"/>
</dbReference>
<keyword evidence="1" id="KW-0862">Zinc</keyword>
<keyword evidence="1" id="KW-0863">Zinc-finger</keyword>